<dbReference type="AlphaFoldDB" id="A0A430PZB1"/>
<evidence type="ECO:0000256" key="4">
    <source>
        <dbReference type="ARBA" id="ARBA00023180"/>
    </source>
</evidence>
<dbReference type="Pfam" id="PF00053">
    <property type="entry name" value="EGF_laminin"/>
    <property type="match status" value="1"/>
</dbReference>
<comment type="caution">
    <text evidence="9">The sequence shown here is derived from an EMBL/GenBank/DDBJ whole genome shotgun (WGS) entry which is preliminary data.</text>
</comment>
<dbReference type="Pfam" id="PF00052">
    <property type="entry name" value="Laminin_B"/>
    <property type="match status" value="1"/>
</dbReference>
<dbReference type="SMART" id="SM00281">
    <property type="entry name" value="LamB"/>
    <property type="match status" value="1"/>
</dbReference>
<evidence type="ECO:0008006" key="11">
    <source>
        <dbReference type="Google" id="ProtNLM"/>
    </source>
</evidence>
<accession>A0A430PZB1</accession>
<proteinExistence type="predicted"/>
<feature type="disulfide bond" evidence="6">
    <location>
        <begin position="7"/>
        <end position="16"/>
    </location>
</feature>
<feature type="domain" description="Laminin IV type A" evidence="8">
    <location>
        <begin position="60"/>
        <end position="287"/>
    </location>
</feature>
<keyword evidence="1" id="KW-0732">Signal</keyword>
<dbReference type="PROSITE" id="PS00022">
    <property type="entry name" value="EGF_1"/>
    <property type="match status" value="1"/>
</dbReference>
<dbReference type="EMBL" id="QMKO01003881">
    <property type="protein sequence ID" value="RTG80755.1"/>
    <property type="molecule type" value="Genomic_DNA"/>
</dbReference>
<dbReference type="Proteomes" id="UP000290809">
    <property type="component" value="Unassembled WGS sequence"/>
</dbReference>
<protein>
    <recommendedName>
        <fullName evidence="11">Laminin IV type A domain-containing protein</fullName>
    </recommendedName>
</protein>
<name>A0A430PZB1_SCHBO</name>
<dbReference type="PROSITE" id="PS01248">
    <property type="entry name" value="EGF_LAM_1"/>
    <property type="match status" value="1"/>
</dbReference>
<evidence type="ECO:0000256" key="2">
    <source>
        <dbReference type="ARBA" id="ARBA00022737"/>
    </source>
</evidence>
<feature type="disulfide bond" evidence="6">
    <location>
        <begin position="19"/>
        <end position="33"/>
    </location>
</feature>
<evidence type="ECO:0000313" key="9">
    <source>
        <dbReference type="EMBL" id="RTG80755.1"/>
    </source>
</evidence>
<sequence>YPGDCICKEGYAGRRCDECAEGYQRSNIDPQLCIPCTCDIRGSHRGPGYQCEPPCNCKVNTLANWKIIVPSLSTSDTSYTIPMTETSVQYDKVLFAQTRAIESWLSSVTSTSVTRGYYWSAPEAYLGNQITAYRDTLNIILRFNSPTMLTYRTPTINTDISGSRQFSLSMAMTDHLNYMWLHEPDIVIEGNGYRLVHMLSPSYRESHMILNIPLSESSFRVIVEPPTSIPLDRFPISWLQGDQLRFDESTLERVGRPATIADIMTVLSSIDRLMIKAKYITDQTTTE</sequence>
<keyword evidence="10" id="KW-1185">Reference proteome</keyword>
<dbReference type="PROSITE" id="PS51115">
    <property type="entry name" value="LAMININ_IVA"/>
    <property type="match status" value="1"/>
</dbReference>
<dbReference type="Gene3D" id="2.170.300.10">
    <property type="entry name" value="Tie2 ligand-binding domain superfamily"/>
    <property type="match status" value="1"/>
</dbReference>
<evidence type="ECO:0000256" key="5">
    <source>
        <dbReference type="ARBA" id="ARBA00023292"/>
    </source>
</evidence>
<comment type="caution">
    <text evidence="6">Lacks conserved residue(s) required for the propagation of feature annotation.</text>
</comment>
<reference evidence="9 10" key="1">
    <citation type="journal article" date="2019" name="PLoS Pathog.">
        <title>Genome sequence of the bovine parasite Schistosoma bovis Tanzania.</title>
        <authorList>
            <person name="Oey H."/>
            <person name="Zakrzewski M."/>
            <person name="Gobert G."/>
            <person name="Gravermann K."/>
            <person name="Stoye J."/>
            <person name="Jones M."/>
            <person name="Mcmanus D."/>
            <person name="Krause L."/>
        </authorList>
    </citation>
    <scope>NUCLEOTIDE SEQUENCE [LARGE SCALE GENOMIC DNA]</scope>
    <source>
        <strain evidence="9 10">TAN1997</strain>
    </source>
</reference>
<dbReference type="STRING" id="6184.A0A430PZB1"/>
<dbReference type="CDD" id="cd00055">
    <property type="entry name" value="EGF_Lam"/>
    <property type="match status" value="1"/>
</dbReference>
<dbReference type="InterPro" id="IPR000034">
    <property type="entry name" value="Laminin_IV"/>
</dbReference>
<feature type="domain" description="Laminin EGF-like" evidence="7">
    <location>
        <begin position="1"/>
        <end position="35"/>
    </location>
</feature>
<dbReference type="SUPFAM" id="SSF57196">
    <property type="entry name" value="EGF/Laminin"/>
    <property type="match status" value="1"/>
</dbReference>
<evidence type="ECO:0000259" key="8">
    <source>
        <dbReference type="PROSITE" id="PS51115"/>
    </source>
</evidence>
<dbReference type="PROSITE" id="PS50027">
    <property type="entry name" value="EGF_LAM_2"/>
    <property type="match status" value="1"/>
</dbReference>
<gene>
    <name evidence="9" type="ORF">DC041_0005023</name>
</gene>
<dbReference type="InterPro" id="IPR002049">
    <property type="entry name" value="LE_dom"/>
</dbReference>
<feature type="non-terminal residue" evidence="9">
    <location>
        <position position="1"/>
    </location>
</feature>
<dbReference type="InterPro" id="IPR000742">
    <property type="entry name" value="EGF"/>
</dbReference>
<evidence type="ECO:0000313" key="10">
    <source>
        <dbReference type="Proteomes" id="UP000290809"/>
    </source>
</evidence>
<keyword evidence="5 6" id="KW-0424">Laminin EGF-like domain</keyword>
<organism evidence="9 10">
    <name type="scientific">Schistosoma bovis</name>
    <name type="common">Blood fluke</name>
    <dbReference type="NCBI Taxonomy" id="6184"/>
    <lineage>
        <taxon>Eukaryota</taxon>
        <taxon>Metazoa</taxon>
        <taxon>Spiralia</taxon>
        <taxon>Lophotrochozoa</taxon>
        <taxon>Platyhelminthes</taxon>
        <taxon>Trematoda</taxon>
        <taxon>Digenea</taxon>
        <taxon>Strigeidida</taxon>
        <taxon>Schistosomatoidea</taxon>
        <taxon>Schistosomatidae</taxon>
        <taxon>Schistosoma</taxon>
    </lineage>
</organism>
<evidence type="ECO:0000256" key="6">
    <source>
        <dbReference type="PROSITE-ProRule" id="PRU00460"/>
    </source>
</evidence>
<keyword evidence="3 6" id="KW-1015">Disulfide bond</keyword>
<evidence type="ECO:0000259" key="7">
    <source>
        <dbReference type="PROSITE" id="PS50027"/>
    </source>
</evidence>
<evidence type="ECO:0000256" key="1">
    <source>
        <dbReference type="ARBA" id="ARBA00022729"/>
    </source>
</evidence>
<evidence type="ECO:0000256" key="3">
    <source>
        <dbReference type="ARBA" id="ARBA00023157"/>
    </source>
</evidence>
<keyword evidence="4" id="KW-0325">Glycoprotein</keyword>
<keyword evidence="2" id="KW-0677">Repeat</keyword>